<dbReference type="HAMAP" id="MF_00537">
    <property type="entry name" value="Ribosomal_uS14_1"/>
    <property type="match status" value="1"/>
</dbReference>
<keyword evidence="6" id="KW-0150">Chloroplast</keyword>
<evidence type="ECO:0000256" key="5">
    <source>
        <dbReference type="HAMAP-Rule" id="MF_00537"/>
    </source>
</evidence>
<organism evidence="6">
    <name type="scientific">Callipsygma wilsonis</name>
    <dbReference type="NCBI Taxonomy" id="2320807"/>
    <lineage>
        <taxon>Eukaryota</taxon>
        <taxon>Viridiplantae</taxon>
        <taxon>Chlorophyta</taxon>
        <taxon>core chlorophytes</taxon>
        <taxon>Ulvophyceae</taxon>
        <taxon>TCBD clade</taxon>
        <taxon>Bryopsidales</taxon>
        <taxon>Halimedineae</taxon>
        <taxon>Halimedaceae</taxon>
        <taxon>Rhipiliopsideae</taxon>
        <taxon>Callipsygma</taxon>
    </lineage>
</organism>
<reference evidence="6" key="2">
    <citation type="journal article" date="2019" name="Mol. Phylogenet. Evol.">
        <title>Reassessment of the classification of bryopsidales (chlorophyta) based on chloroplast phylogenomic analyses.</title>
        <authorList>
            <person name="Cremen M.C."/>
            <person name="Leliaert F."/>
            <person name="West J."/>
            <person name="Lam D.W."/>
            <person name="Shimada S."/>
            <person name="Lopez-Bautista J.M."/>
            <person name="Verbruggen H."/>
        </authorList>
    </citation>
    <scope>NUCLEOTIDE SEQUENCE</scope>
</reference>
<evidence type="ECO:0000256" key="3">
    <source>
        <dbReference type="ARBA" id="ARBA00023274"/>
    </source>
</evidence>
<dbReference type="GO" id="GO:0009507">
    <property type="term" value="C:chloroplast"/>
    <property type="evidence" value="ECO:0007669"/>
    <property type="project" value="UniProtKB-SubCell"/>
</dbReference>
<reference evidence="6" key="1">
    <citation type="submission" date="2018-07" db="EMBL/GenBank/DDBJ databases">
        <authorList>
            <person name="Quirk P.G."/>
            <person name="Krulwich T.A."/>
        </authorList>
    </citation>
    <scope>NUCLEOTIDE SEQUENCE</scope>
</reference>
<evidence type="ECO:0000313" key="6">
    <source>
        <dbReference type="EMBL" id="AYC65025.1"/>
    </source>
</evidence>
<comment type="function">
    <text evidence="5">Binds 16S rRNA, required for the assembly of 30S particles.</text>
</comment>
<dbReference type="GO" id="GO:0015935">
    <property type="term" value="C:small ribosomal subunit"/>
    <property type="evidence" value="ECO:0007669"/>
    <property type="project" value="TreeGrafter"/>
</dbReference>
<name>A0A386B002_9CHLO</name>
<dbReference type="SUPFAM" id="SSF57716">
    <property type="entry name" value="Glucocorticoid receptor-like (DNA-binding domain)"/>
    <property type="match status" value="1"/>
</dbReference>
<dbReference type="EMBL" id="MH591105">
    <property type="protein sequence ID" value="AYC65025.1"/>
    <property type="molecule type" value="Genomic_DNA"/>
</dbReference>
<dbReference type="NCBIfam" id="NF006477">
    <property type="entry name" value="PRK08881.1"/>
    <property type="match status" value="1"/>
</dbReference>
<dbReference type="AlphaFoldDB" id="A0A386B002"/>
<gene>
    <name evidence="5 6" type="primary">rps14</name>
</gene>
<dbReference type="GO" id="GO:0006412">
    <property type="term" value="P:translation"/>
    <property type="evidence" value="ECO:0007669"/>
    <property type="project" value="UniProtKB-UniRule"/>
</dbReference>
<evidence type="ECO:0000256" key="1">
    <source>
        <dbReference type="ARBA" id="ARBA00009083"/>
    </source>
</evidence>
<accession>A0A386B002</accession>
<dbReference type="Pfam" id="PF00253">
    <property type="entry name" value="Ribosomal_S14"/>
    <property type="match status" value="1"/>
</dbReference>
<comment type="similarity">
    <text evidence="1 5">Belongs to the universal ribosomal protein uS14 family.</text>
</comment>
<dbReference type="PANTHER" id="PTHR19836:SF19">
    <property type="entry name" value="SMALL RIBOSOMAL SUBUNIT PROTEIN US14M"/>
    <property type="match status" value="1"/>
</dbReference>
<dbReference type="RefSeq" id="YP_009519084.1">
    <property type="nucleotide sequence ID" value="NC_039522.1"/>
</dbReference>
<dbReference type="GO" id="GO:0019843">
    <property type="term" value="F:rRNA binding"/>
    <property type="evidence" value="ECO:0007669"/>
    <property type="project" value="UniProtKB-UniRule"/>
</dbReference>
<dbReference type="GO" id="GO:0003735">
    <property type="term" value="F:structural constituent of ribosome"/>
    <property type="evidence" value="ECO:0007669"/>
    <property type="project" value="InterPro"/>
</dbReference>
<dbReference type="PANTHER" id="PTHR19836">
    <property type="entry name" value="30S RIBOSOMAL PROTEIN S14"/>
    <property type="match status" value="1"/>
</dbReference>
<keyword evidence="5" id="KW-0694">RNA-binding</keyword>
<proteinExistence type="inferred from homology"/>
<keyword evidence="2 5" id="KW-0689">Ribosomal protein</keyword>
<comment type="subunit">
    <text evidence="5">Part of the 30S ribosomal subunit.</text>
</comment>
<keyword evidence="6" id="KW-0934">Plastid</keyword>
<dbReference type="InterPro" id="IPR001209">
    <property type="entry name" value="Ribosomal_uS14"/>
</dbReference>
<dbReference type="Gene3D" id="1.10.287.1480">
    <property type="match status" value="1"/>
</dbReference>
<dbReference type="GeneID" id="38278926"/>
<evidence type="ECO:0000256" key="4">
    <source>
        <dbReference type="ARBA" id="ARBA00035247"/>
    </source>
</evidence>
<dbReference type="InterPro" id="IPR023036">
    <property type="entry name" value="Ribosomal_uS14_bac/plastid"/>
</dbReference>
<dbReference type="FunFam" id="1.10.287.1480:FF:000001">
    <property type="entry name" value="30S ribosomal protein S14"/>
    <property type="match status" value="1"/>
</dbReference>
<keyword evidence="5" id="KW-0699">rRNA-binding</keyword>
<geneLocation type="chloroplast" evidence="6"/>
<keyword evidence="3 5" id="KW-0687">Ribonucleoprotein</keyword>
<evidence type="ECO:0000256" key="2">
    <source>
        <dbReference type="ARBA" id="ARBA00022980"/>
    </source>
</evidence>
<protein>
    <recommendedName>
        <fullName evidence="4 5">Small ribosomal subunit protein uS14c</fullName>
    </recommendedName>
</protein>
<comment type="subcellular location">
    <subcellularLocation>
        <location evidence="5">Plastid</location>
        <location evidence="5">Chloroplast</location>
    </subcellularLocation>
</comment>
<sequence>MSKKALIARECKRQFLIAKYKKKRYELKKQIIKSSIQEEFTFKQKLQKLPRDSSYIRAHNRCSLSGRPKGFFRNFKLSRHFLREMALNGLLPGVKKASW</sequence>
<dbReference type="InterPro" id="IPR018271">
    <property type="entry name" value="Ribosomal_uS14_CS"/>
</dbReference>
<dbReference type="PROSITE" id="PS00527">
    <property type="entry name" value="RIBOSOMAL_S14"/>
    <property type="match status" value="1"/>
</dbReference>